<proteinExistence type="predicted"/>
<dbReference type="PANTHER" id="PTHR38589">
    <property type="entry name" value="BLR0621 PROTEIN"/>
    <property type="match status" value="1"/>
</dbReference>
<dbReference type="InterPro" id="IPR005490">
    <property type="entry name" value="LD_TPept_cat_dom"/>
</dbReference>
<feature type="domain" description="L,D-TPase catalytic" evidence="2">
    <location>
        <begin position="96"/>
        <end position="244"/>
    </location>
</feature>
<accession>A0ABV6H8R5</accession>
<evidence type="ECO:0000256" key="1">
    <source>
        <dbReference type="SAM" id="SignalP"/>
    </source>
</evidence>
<gene>
    <name evidence="3" type="ORF">ACFFJD_08870</name>
</gene>
<reference evidence="3 4" key="1">
    <citation type="submission" date="2024-09" db="EMBL/GenBank/DDBJ databases">
        <authorList>
            <person name="Sun Q."/>
            <person name="Mori K."/>
        </authorList>
    </citation>
    <scope>NUCLEOTIDE SEQUENCE [LARGE SCALE GENOMIC DNA]</scope>
    <source>
        <strain evidence="3 4">CCM 7957</strain>
    </source>
</reference>
<evidence type="ECO:0000313" key="3">
    <source>
        <dbReference type="EMBL" id="MFC0314962.1"/>
    </source>
</evidence>
<dbReference type="PANTHER" id="PTHR38589:SF1">
    <property type="entry name" value="BLR0621 PROTEIN"/>
    <property type="match status" value="1"/>
</dbReference>
<feature type="signal peptide" evidence="1">
    <location>
        <begin position="1"/>
        <end position="32"/>
    </location>
</feature>
<organism evidence="3 4">
    <name type="scientific">Gordonia phosphorivorans</name>
    <dbReference type="NCBI Taxonomy" id="1056982"/>
    <lineage>
        <taxon>Bacteria</taxon>
        <taxon>Bacillati</taxon>
        <taxon>Actinomycetota</taxon>
        <taxon>Actinomycetes</taxon>
        <taxon>Mycobacteriales</taxon>
        <taxon>Gordoniaceae</taxon>
        <taxon>Gordonia</taxon>
    </lineage>
</organism>
<comment type="caution">
    <text evidence="3">The sequence shown here is derived from an EMBL/GenBank/DDBJ whole genome shotgun (WGS) entry which is preliminary data.</text>
</comment>
<name>A0ABV6H8R5_9ACTN</name>
<keyword evidence="4" id="KW-1185">Reference proteome</keyword>
<dbReference type="Proteomes" id="UP001589783">
    <property type="component" value="Unassembled WGS sequence"/>
</dbReference>
<dbReference type="EMBL" id="JBHLWV010000019">
    <property type="protein sequence ID" value="MFC0314962.1"/>
    <property type="molecule type" value="Genomic_DNA"/>
</dbReference>
<evidence type="ECO:0000259" key="2">
    <source>
        <dbReference type="Pfam" id="PF03734"/>
    </source>
</evidence>
<dbReference type="RefSeq" id="WP_382363225.1">
    <property type="nucleotide sequence ID" value="NZ_JBHLWV010000019.1"/>
</dbReference>
<protein>
    <submittedName>
        <fullName evidence="3">L,D-transpeptidase</fullName>
    </submittedName>
</protein>
<feature type="chain" id="PRO_5045690821" evidence="1">
    <location>
        <begin position="33"/>
        <end position="303"/>
    </location>
</feature>
<sequence>MLKLLMSRMWQLGLVLLAAVVAVAAGPGTASAEPATPAPSTPDVQTMIENLLRGFLPDGIAPGTPLPGNPVGDTGQMIMVSMPSATATKGTLTAFEKDANGQWKPVIGPTAAWVGSEGIGKSEDNVHRTPEGTFAIGNAFGRQDNPGTKLPYKKVDNQDWWDGNMQSPTYNQMVRRPDNPGGGSENLYDMGSAYDYAVEVKHNPTNTPGNASAIFLHVGNEPTWGCVAIGREQMIEILKWLDPAKNPKISIGVNADSPADVKDAPSLLDPQGAPLGDDALTSILGQFTSLIPQLLESVTGSSR</sequence>
<dbReference type="Pfam" id="PF03734">
    <property type="entry name" value="YkuD"/>
    <property type="match status" value="1"/>
</dbReference>
<evidence type="ECO:0000313" key="4">
    <source>
        <dbReference type="Proteomes" id="UP001589783"/>
    </source>
</evidence>
<keyword evidence="1" id="KW-0732">Signal</keyword>